<feature type="signal peptide" evidence="2">
    <location>
        <begin position="1"/>
        <end position="30"/>
    </location>
</feature>
<keyword evidence="4" id="KW-1185">Reference proteome</keyword>
<evidence type="ECO:0000256" key="1">
    <source>
        <dbReference type="SAM" id="MobiDB-lite"/>
    </source>
</evidence>
<comment type="caution">
    <text evidence="3">The sequence shown here is derived from an EMBL/GenBank/DDBJ whole genome shotgun (WGS) entry which is preliminary data.</text>
</comment>
<name>A0A1D1V0A4_RAMVA</name>
<dbReference type="AlphaFoldDB" id="A0A1D1V0A4"/>
<evidence type="ECO:0000256" key="2">
    <source>
        <dbReference type="SAM" id="SignalP"/>
    </source>
</evidence>
<evidence type="ECO:0000313" key="3">
    <source>
        <dbReference type="EMBL" id="GAU91868.1"/>
    </source>
</evidence>
<evidence type="ECO:0000313" key="4">
    <source>
        <dbReference type="Proteomes" id="UP000186922"/>
    </source>
</evidence>
<keyword evidence="2" id="KW-0732">Signal</keyword>
<gene>
    <name evidence="3" type="primary">RvY_04045-1</name>
    <name evidence="3" type="synonym">RvY_04045.1</name>
    <name evidence="3" type="ORF">RvY_04045</name>
</gene>
<protein>
    <submittedName>
        <fullName evidence="3">Uncharacterized protein</fullName>
    </submittedName>
</protein>
<dbReference type="EMBL" id="BDGG01000002">
    <property type="protein sequence ID" value="GAU91868.1"/>
    <property type="molecule type" value="Genomic_DNA"/>
</dbReference>
<reference evidence="3 4" key="1">
    <citation type="journal article" date="2016" name="Nat. Commun.">
        <title>Extremotolerant tardigrade genome and improved radiotolerance of human cultured cells by tardigrade-unique protein.</title>
        <authorList>
            <person name="Hashimoto T."/>
            <person name="Horikawa D.D."/>
            <person name="Saito Y."/>
            <person name="Kuwahara H."/>
            <person name="Kozuka-Hata H."/>
            <person name="Shin-I T."/>
            <person name="Minakuchi Y."/>
            <person name="Ohishi K."/>
            <person name="Motoyama A."/>
            <person name="Aizu T."/>
            <person name="Enomoto A."/>
            <person name="Kondo K."/>
            <person name="Tanaka S."/>
            <person name="Hara Y."/>
            <person name="Koshikawa S."/>
            <person name="Sagara H."/>
            <person name="Miura T."/>
            <person name="Yokobori S."/>
            <person name="Miyagawa K."/>
            <person name="Suzuki Y."/>
            <person name="Kubo T."/>
            <person name="Oyama M."/>
            <person name="Kohara Y."/>
            <person name="Fujiyama A."/>
            <person name="Arakawa K."/>
            <person name="Katayama T."/>
            <person name="Toyoda A."/>
            <person name="Kunieda T."/>
        </authorList>
    </citation>
    <scope>NUCLEOTIDE SEQUENCE [LARGE SCALE GENOMIC DNA]</scope>
    <source>
        <strain evidence="3 4">YOKOZUNA-1</strain>
    </source>
</reference>
<feature type="compositionally biased region" description="Low complexity" evidence="1">
    <location>
        <begin position="44"/>
        <end position="85"/>
    </location>
</feature>
<dbReference type="Proteomes" id="UP000186922">
    <property type="component" value="Unassembled WGS sequence"/>
</dbReference>
<proteinExistence type="predicted"/>
<feature type="compositionally biased region" description="Pro residues" evidence="1">
    <location>
        <begin position="86"/>
        <end position="99"/>
    </location>
</feature>
<organism evidence="3 4">
    <name type="scientific">Ramazzottius varieornatus</name>
    <name type="common">Water bear</name>
    <name type="synonym">Tardigrade</name>
    <dbReference type="NCBI Taxonomy" id="947166"/>
    <lineage>
        <taxon>Eukaryota</taxon>
        <taxon>Metazoa</taxon>
        <taxon>Ecdysozoa</taxon>
        <taxon>Tardigrada</taxon>
        <taxon>Eutardigrada</taxon>
        <taxon>Parachela</taxon>
        <taxon>Hypsibioidea</taxon>
        <taxon>Ramazzottiidae</taxon>
        <taxon>Ramazzottius</taxon>
    </lineage>
</organism>
<accession>A0A1D1V0A4</accession>
<feature type="chain" id="PRO_5008897885" evidence="2">
    <location>
        <begin position="31"/>
        <end position="133"/>
    </location>
</feature>
<feature type="region of interest" description="Disordered" evidence="1">
    <location>
        <begin position="29"/>
        <end position="103"/>
    </location>
</feature>
<sequence>MRYLASYYFSLVSVVCFAFLLSWSVQPVGSQAPLSPAPSGKQISASGTAGSSSGLNTASSSQNYGSAPGSNNPTAPAGNAPQGPALAPPPAAAPAPAPAPQQAQLQPILGISGAVEAKLNLTISVGKRRRRQV</sequence>